<evidence type="ECO:0000256" key="1">
    <source>
        <dbReference type="SAM" id="MobiDB-lite"/>
    </source>
</evidence>
<organism evidence="3 4">
    <name type="scientific">Aphanomyces euteiches</name>
    <dbReference type="NCBI Taxonomy" id="100861"/>
    <lineage>
        <taxon>Eukaryota</taxon>
        <taxon>Sar</taxon>
        <taxon>Stramenopiles</taxon>
        <taxon>Oomycota</taxon>
        <taxon>Saprolegniomycetes</taxon>
        <taxon>Saprolegniales</taxon>
        <taxon>Verrucalvaceae</taxon>
        <taxon>Aphanomyces</taxon>
    </lineage>
</organism>
<evidence type="ECO:0000313" key="3">
    <source>
        <dbReference type="EMBL" id="KAF0744583.1"/>
    </source>
</evidence>
<dbReference type="SUPFAM" id="SSF50156">
    <property type="entry name" value="PDZ domain-like"/>
    <property type="match status" value="1"/>
</dbReference>
<accession>A0A6G0XV86</accession>
<evidence type="ECO:0000313" key="4">
    <source>
        <dbReference type="Proteomes" id="UP000481153"/>
    </source>
</evidence>
<gene>
    <name evidence="3" type="ORF">Ae201684_001052</name>
</gene>
<name>A0A6G0XV86_9STRA</name>
<dbReference type="Proteomes" id="UP000481153">
    <property type="component" value="Unassembled WGS sequence"/>
</dbReference>
<keyword evidence="4" id="KW-1185">Reference proteome</keyword>
<dbReference type="VEuPathDB" id="FungiDB:AeMF1_009462"/>
<dbReference type="PROSITE" id="PS50106">
    <property type="entry name" value="PDZ"/>
    <property type="match status" value="1"/>
</dbReference>
<proteinExistence type="predicted"/>
<reference evidence="3 4" key="1">
    <citation type="submission" date="2019-07" db="EMBL/GenBank/DDBJ databases">
        <title>Genomics analysis of Aphanomyces spp. identifies a new class of oomycete effector associated with host adaptation.</title>
        <authorList>
            <person name="Gaulin E."/>
        </authorList>
    </citation>
    <scope>NUCLEOTIDE SEQUENCE [LARGE SCALE GENOMIC DNA]</scope>
    <source>
        <strain evidence="3 4">ATCC 201684</strain>
    </source>
</reference>
<dbReference type="AlphaFoldDB" id="A0A6G0XV86"/>
<evidence type="ECO:0000259" key="2">
    <source>
        <dbReference type="PROSITE" id="PS50106"/>
    </source>
</evidence>
<dbReference type="CDD" id="cd05162">
    <property type="entry name" value="PWWP"/>
    <property type="match status" value="1"/>
</dbReference>
<feature type="region of interest" description="Disordered" evidence="1">
    <location>
        <begin position="565"/>
        <end position="680"/>
    </location>
</feature>
<feature type="region of interest" description="Disordered" evidence="1">
    <location>
        <begin position="348"/>
        <end position="368"/>
    </location>
</feature>
<comment type="caution">
    <text evidence="3">The sequence shown here is derived from an EMBL/GenBank/DDBJ whole genome shotgun (WGS) entry which is preliminary data.</text>
</comment>
<feature type="compositionally biased region" description="Low complexity" evidence="1">
    <location>
        <begin position="352"/>
        <end position="364"/>
    </location>
</feature>
<feature type="region of interest" description="Disordered" evidence="1">
    <location>
        <begin position="416"/>
        <end position="441"/>
    </location>
</feature>
<sequence>MTPCGSAALSQRASDVIQTSSVAWAMDVKSQVWWPVYICKTVERNERENHTEETYLVYQFGIHTFYSVPLAHVKPWCCDERYLFTHAQAILAQLPQALVVFASALSEANEKYQSVGNKHPWLKSELSEIRPICATVIIERSQKNHPVNGDIVEFVEERNTEDFPILHDTGTRLLDVRLRRAPPLSPVTMPKSLFKRGFKHRRRASLDAIDERVKQMDFLLETQKRKLPKNGFNEAKSLKKNWKLWAECGQSQGESVNISHALPTVILQSDVSGKAVFEGDQRFVSETERQFGATGNLLSHSTIDKPCGAASYLPISQNIPRSDVEHNVVKSIETANEKDARLTTLHQATGDSTSTPTNGMSTTTAPVATPQLTNQDAESVAIECTEQADAHVKNTYNVSSTMPSIVRHLHQPNNSFITPPNGSVATTSNIDDGTSGSSELKSLTDDSASKFLYEPGKDTFLPLLNLARWVCDYSHLQLLVLSMPPLLRPPVVKSLLHEFTRVVKSNTRPIFLTFRRSKPPSRAKNLQPSIVQGSVFAKPLKIVENRIKMDAIENTANTCVGKSASATKTKIGRSQSPSISDINESNMDDAQMDDLPKTKHLPTTSLRVDSRSGAELNQIDGATETEPSDDESSNHISSPQRSPSDLSTQTETGSPSDTESESEDRINSVDPVEPAEEQECLSQTIVKEAKILDDTEDSDNKGDNHAMIVYQFGRHVFHRRHVQTKVREWRGPDHVRMAHGQPRIASKRTSAIMWIFSEAIKEAEDFMSTLHEVNHASPLVNLHIPHLKRIANAKATVKDCWCRLCAAQTIDRCTAFTHSLTKLYGPLKQLAIAVVEGDESGLSVPFSGLHHAMVICAFAIVLSDALAEHSTNLMDLMHHCGHALIWAIDGVAVPDLQNDVMSACQSFVENHLIPAASHSNVVKTIAAFFTQTNYLAEKPWYPDMQRVATGLDHSLVSKLHSISPTLVEEMRLLDELRHRLEDRMAEYTVDWPGLRAVTYDVAFQAGPLGITFFEEEDSIRVKALDPQGQGQASNQVSVGDFVVAINGLSTKLIGANGVLAAAVAAPVIITFERMTCLAHPQGRKDPRLNKANVAVRDVQVSVRGRREDENESPLEPLAFCFHVEP</sequence>
<dbReference type="Gene3D" id="2.30.30.140">
    <property type="match status" value="1"/>
</dbReference>
<feature type="compositionally biased region" description="Polar residues" evidence="1">
    <location>
        <begin position="565"/>
        <end position="585"/>
    </location>
</feature>
<protein>
    <recommendedName>
        <fullName evidence="2">PDZ domain-containing protein</fullName>
    </recommendedName>
</protein>
<feature type="domain" description="PDZ" evidence="2">
    <location>
        <begin position="996"/>
        <end position="1052"/>
    </location>
</feature>
<feature type="compositionally biased region" description="Polar residues" evidence="1">
    <location>
        <begin position="634"/>
        <end position="657"/>
    </location>
</feature>
<dbReference type="InterPro" id="IPR001478">
    <property type="entry name" value="PDZ"/>
</dbReference>
<dbReference type="EMBL" id="VJMJ01000009">
    <property type="protein sequence ID" value="KAF0744583.1"/>
    <property type="molecule type" value="Genomic_DNA"/>
</dbReference>
<dbReference type="InterPro" id="IPR036034">
    <property type="entry name" value="PDZ_sf"/>
</dbReference>